<dbReference type="Pfam" id="PF00082">
    <property type="entry name" value="Peptidase_S8"/>
    <property type="match status" value="2"/>
</dbReference>
<dbReference type="FunFam" id="3.50.30.30:FF:000005">
    <property type="entry name" value="subtilisin-like protease SBT1.5"/>
    <property type="match status" value="1"/>
</dbReference>
<comment type="caution">
    <text evidence="7">Lacks conserved residue(s) required for the propagation of feature annotation.</text>
</comment>
<dbReference type="InterPro" id="IPR037045">
    <property type="entry name" value="S8pro/Inhibitor_I9_sf"/>
</dbReference>
<keyword evidence="5 7" id="KW-0720">Serine protease</keyword>
<dbReference type="InterPro" id="IPR023828">
    <property type="entry name" value="Peptidase_S8_Ser-AS"/>
</dbReference>
<feature type="compositionally biased region" description="Low complexity" evidence="8">
    <location>
        <begin position="256"/>
        <end position="265"/>
    </location>
</feature>
<dbReference type="PANTHER" id="PTHR10795">
    <property type="entry name" value="PROPROTEIN CONVERTASE SUBTILISIN/KEXIN"/>
    <property type="match status" value="1"/>
</dbReference>
<comment type="similarity">
    <text evidence="1 7">Belongs to the peptidase S8 family.</text>
</comment>
<keyword evidence="3" id="KW-0732">Signal</keyword>
<feature type="domain" description="Subtilisin-like protease fibronectin type-III" evidence="11">
    <location>
        <begin position="1348"/>
        <end position="1443"/>
    </location>
</feature>
<feature type="region of interest" description="Disordered" evidence="8">
    <location>
        <begin position="1"/>
        <end position="27"/>
    </location>
</feature>
<feature type="domain" description="Peptidase S8/S53" evidence="9">
    <location>
        <begin position="789"/>
        <end position="1272"/>
    </location>
</feature>
<feature type="active site" description="Charge relay system" evidence="6 7">
    <location>
        <position position="798"/>
    </location>
</feature>
<dbReference type="PROSITE" id="PS51892">
    <property type="entry name" value="SUBTILASE"/>
    <property type="match status" value="2"/>
</dbReference>
<feature type="active site" description="Charge relay system" evidence="6 7">
    <location>
        <position position="874"/>
    </location>
</feature>
<organism evidence="12 13">
    <name type="scientific">Rhododendron griersonianum</name>
    <dbReference type="NCBI Taxonomy" id="479676"/>
    <lineage>
        <taxon>Eukaryota</taxon>
        <taxon>Viridiplantae</taxon>
        <taxon>Streptophyta</taxon>
        <taxon>Embryophyta</taxon>
        <taxon>Tracheophyta</taxon>
        <taxon>Spermatophyta</taxon>
        <taxon>Magnoliopsida</taxon>
        <taxon>eudicotyledons</taxon>
        <taxon>Gunneridae</taxon>
        <taxon>Pentapetalae</taxon>
        <taxon>asterids</taxon>
        <taxon>Ericales</taxon>
        <taxon>Ericaceae</taxon>
        <taxon>Ericoideae</taxon>
        <taxon>Rhodoreae</taxon>
        <taxon>Rhododendron</taxon>
    </lineage>
</organism>
<dbReference type="FunFam" id="3.40.50.200:FF:000006">
    <property type="entry name" value="Subtilisin-like protease SBT1.5"/>
    <property type="match status" value="2"/>
</dbReference>
<evidence type="ECO:0000313" key="12">
    <source>
        <dbReference type="EMBL" id="KAG5563598.1"/>
    </source>
</evidence>
<evidence type="ECO:0000256" key="5">
    <source>
        <dbReference type="ARBA" id="ARBA00022825"/>
    </source>
</evidence>
<evidence type="ECO:0000256" key="8">
    <source>
        <dbReference type="SAM" id="MobiDB-lite"/>
    </source>
</evidence>
<evidence type="ECO:0000256" key="4">
    <source>
        <dbReference type="ARBA" id="ARBA00022801"/>
    </source>
</evidence>
<evidence type="ECO:0000256" key="2">
    <source>
        <dbReference type="ARBA" id="ARBA00022670"/>
    </source>
</evidence>
<evidence type="ECO:0000256" key="1">
    <source>
        <dbReference type="ARBA" id="ARBA00011073"/>
    </source>
</evidence>
<dbReference type="InterPro" id="IPR010259">
    <property type="entry name" value="S8pro/Inhibitor_I9"/>
</dbReference>
<dbReference type="Proteomes" id="UP000823749">
    <property type="component" value="Chromosome 2"/>
</dbReference>
<feature type="domain" description="Inhibitor I9" evidence="10">
    <location>
        <begin position="688"/>
        <end position="764"/>
    </location>
</feature>
<dbReference type="GO" id="GO:0006508">
    <property type="term" value="P:proteolysis"/>
    <property type="evidence" value="ECO:0007669"/>
    <property type="project" value="UniProtKB-KW"/>
</dbReference>
<dbReference type="InterPro" id="IPR045051">
    <property type="entry name" value="SBT"/>
</dbReference>
<protein>
    <submittedName>
        <fullName evidence="12">Uncharacterized protein</fullName>
    </submittedName>
</protein>
<dbReference type="SUPFAM" id="SSF52743">
    <property type="entry name" value="Subtilisin-like"/>
    <property type="match status" value="2"/>
</dbReference>
<dbReference type="FunFam" id="3.30.70.80:FF:000002">
    <property type="entry name" value="Subtilisin-like protease SBT5.3"/>
    <property type="match status" value="1"/>
</dbReference>
<dbReference type="EMBL" id="JACTNZ010000002">
    <property type="protein sequence ID" value="KAG5563598.1"/>
    <property type="molecule type" value="Genomic_DNA"/>
</dbReference>
<proteinExistence type="inferred from homology"/>
<feature type="region of interest" description="Disordered" evidence="8">
    <location>
        <begin position="243"/>
        <end position="267"/>
    </location>
</feature>
<dbReference type="PROSITE" id="PS00138">
    <property type="entry name" value="SUBTILASE_SER"/>
    <property type="match status" value="2"/>
</dbReference>
<evidence type="ECO:0000256" key="6">
    <source>
        <dbReference type="PIRSR" id="PIRSR615500-1"/>
    </source>
</evidence>
<reference evidence="12" key="1">
    <citation type="submission" date="2020-08" db="EMBL/GenBank/DDBJ databases">
        <title>Plant Genome Project.</title>
        <authorList>
            <person name="Zhang R.-G."/>
        </authorList>
    </citation>
    <scope>NUCLEOTIDE SEQUENCE</scope>
    <source>
        <strain evidence="12">WSP0</strain>
        <tissue evidence="12">Leaf</tissue>
    </source>
</reference>
<feature type="active site" description="Charge relay system" evidence="6 7">
    <location>
        <position position="1233"/>
    </location>
</feature>
<dbReference type="Gene3D" id="3.40.50.200">
    <property type="entry name" value="Peptidase S8/S53 domain"/>
    <property type="match status" value="2"/>
</dbReference>
<feature type="compositionally biased region" description="Polar residues" evidence="8">
    <location>
        <begin position="17"/>
        <end position="27"/>
    </location>
</feature>
<evidence type="ECO:0000256" key="7">
    <source>
        <dbReference type="PROSITE-ProRule" id="PRU01240"/>
    </source>
</evidence>
<dbReference type="CDD" id="cd02120">
    <property type="entry name" value="PA_subtilisin_like"/>
    <property type="match status" value="2"/>
</dbReference>
<dbReference type="InterPro" id="IPR034197">
    <property type="entry name" value="Peptidases_S8_3"/>
</dbReference>
<dbReference type="FunFam" id="2.60.40.2310:FF:000001">
    <property type="entry name" value="Subtilisin-like protease SBT1.5"/>
    <property type="match status" value="1"/>
</dbReference>
<dbReference type="Gene3D" id="3.50.30.30">
    <property type="match status" value="1"/>
</dbReference>
<dbReference type="Pfam" id="PF05922">
    <property type="entry name" value="Inhibitor_I9"/>
    <property type="match status" value="1"/>
</dbReference>
<evidence type="ECO:0000256" key="3">
    <source>
        <dbReference type="ARBA" id="ARBA00022729"/>
    </source>
</evidence>
<evidence type="ECO:0000259" key="10">
    <source>
        <dbReference type="Pfam" id="PF05922"/>
    </source>
</evidence>
<dbReference type="GO" id="GO:0004252">
    <property type="term" value="F:serine-type endopeptidase activity"/>
    <property type="evidence" value="ECO:0007669"/>
    <property type="project" value="UniProtKB-UniRule"/>
</dbReference>
<evidence type="ECO:0000313" key="13">
    <source>
        <dbReference type="Proteomes" id="UP000823749"/>
    </source>
</evidence>
<feature type="domain" description="Peptidase S8/S53" evidence="9">
    <location>
        <begin position="250"/>
        <end position="544"/>
    </location>
</feature>
<dbReference type="InterPro" id="IPR036852">
    <property type="entry name" value="Peptidase_S8/S53_dom_sf"/>
</dbReference>
<gene>
    <name evidence="12" type="ORF">RHGRI_006143</name>
</gene>
<evidence type="ECO:0000259" key="11">
    <source>
        <dbReference type="Pfam" id="PF17766"/>
    </source>
</evidence>
<dbReference type="Pfam" id="PF17766">
    <property type="entry name" value="fn3_6"/>
    <property type="match status" value="1"/>
</dbReference>
<keyword evidence="4 7" id="KW-0378">Hydrolase</keyword>
<dbReference type="InterPro" id="IPR000209">
    <property type="entry name" value="Peptidase_S8/S53_dom"/>
</dbReference>
<dbReference type="PRINTS" id="PR00723">
    <property type="entry name" value="SUBTILISIN"/>
</dbReference>
<keyword evidence="13" id="KW-1185">Reference proteome</keyword>
<dbReference type="InterPro" id="IPR041469">
    <property type="entry name" value="Subtilisin-like_FN3"/>
</dbReference>
<dbReference type="CDD" id="cd04852">
    <property type="entry name" value="Peptidases_S8_3"/>
    <property type="match status" value="2"/>
</dbReference>
<accession>A0AAV6LH17</accession>
<dbReference type="Gene3D" id="3.30.70.80">
    <property type="entry name" value="Peptidase S8 propeptide/proteinase inhibitor I9"/>
    <property type="match status" value="1"/>
</dbReference>
<sequence>MAQDQEESTPILVANTPGPTSVSNSVPETPSLNPILQPFQYPFPTPTQHFFPSNFSGPRGPRNSNRFRDTNFQRNFTPHYPTGFPSDFSRPSFGFGTSNGGCQICGKTNHLAYSCHYRLDLGYRPMGRSGGGFSPRYPPRPPPHAMFAATEPQMSSGYGFGVDTSGFGYGTSLPLTAGYGVGIWPESQVFDDEGFGPIPSYWKGVCESGQRFNATSHCNRKVIGARWFVNGFLAESGQPLNTSGDQEYLSPRDANGHGTHTSSTTAGSQVSNISYMGLGRGTVRGGAPRARLAIYKVCWNVFGGECAAADILKAFDEAIHDGVDVLSISIGSSISLYSDVDERDGIATGSFHAVAKGITVVCAAANDGPSAQTVQNTAPWILTVGASSMDRAFPTRITLGNNKTVLVVCQSPSLNPKFVAGKVVLCFTSLDPRIAVSIASYYVIAAGGVGVIIARNTGEPVVPCSNDFPCIEVNYEPDITAPGVHILAATSPLDPLAESGFVMHSGTSMATPHVSGIVALLKALHPDWSPAAIKSALITTAWRNDQNGFPIFAEGSPIKLADPFDYGGGIVNPNGAADPGLVFDMGRPDYVHYLCAMGYNNTAISRLNGQSTVCPSKKPSILDVNLPSIIIPSLRKFTTLTRTVKNVGPAVSVYRSVLEPPVGTTVSVKPDVLAFNATTKTISFTVTVHIVYMGEKQYKDPAAVKKLHHNMLSALLGSKEAARDSILYSYKHGFSGFAARLTKSQAEKIAGVVQVFPNRIHKLHTTRSWDFLGLHHHFPNDLLTEGKFGDGTIIGVLDSGVWPESESFNDEGMGPIPSHWKGTCQHGKHFNDSNCNKKIIGARWFIKGLRHKSKIPINITNDIEFLSPRDKMGHGTHTASTAAGRFVEKANYEGLASGIARGGAPLARLAIYKVCWAVSSGGCTDADILKAFDKAIDDGVDIISDSLGNEMPLFSYVDQRDSVGIGSFHAITKGITVIAAGGNDGPISQTIANTAPWLITVAATTIDRAFPMAITLGNNQTLMGQSLDTGKQIHGFTGLTYSERIALDSTDDSAMDCQFWSLNTTLAAGKVVLCFSKSDQQDMISAAYAINGAGGIGLIYAQFGDNQLDSCHVVPCIRVDYEVGTQILSYIRKARVPTVKLSVPRTVIGESASPRVAYFSSRGPSSITPGVLKSKLVFFSALIDADITCVSPHSMLVHLRKPDIAAPGVSILAAYPPQDREHSSGYAFLSGTSMACPHVTGIVALIKSTHPDWSPSAIRSALVTTASQKGTDGMDITEVGPTYKAADPFDIGGGNVNPIRAVDPGLIYNISVHDYIQYLCALGYSNKSITRLTRTNPKCMKNNRYILNLNLPSITIPNFEKTATVSRMVTNVGEITSVYEAQVQDPYGVQMVVEPRILRFNLTTKVLPFKVTFLSTQKIHGDYRFGSLIWTDGKHFVRIPVSIRVRDSHSYPEV</sequence>
<evidence type="ECO:0000259" key="9">
    <source>
        <dbReference type="Pfam" id="PF00082"/>
    </source>
</evidence>
<name>A0AAV6LH17_9ERIC</name>
<keyword evidence="2 7" id="KW-0645">Protease</keyword>
<dbReference type="Gene3D" id="2.60.40.2310">
    <property type="match status" value="1"/>
</dbReference>
<dbReference type="InterPro" id="IPR015500">
    <property type="entry name" value="Peptidase_S8_subtilisin-rel"/>
</dbReference>
<comment type="caution">
    <text evidence="12">The sequence shown here is derived from an EMBL/GenBank/DDBJ whole genome shotgun (WGS) entry which is preliminary data.</text>
</comment>